<dbReference type="NCBIfam" id="TIGR02646">
    <property type="entry name" value="retron system putative HNH endonuclease"/>
    <property type="match status" value="1"/>
</dbReference>
<evidence type="ECO:0000313" key="1">
    <source>
        <dbReference type="EMBL" id="KEO82444.1"/>
    </source>
</evidence>
<sequence>MKYIQKRTEPQEFVDWKTDFPSWNDGRAANYDDLQNPLKNQVKQSLIEEQGKICCYCGMRIDARNTHIEHLKPQQHCTPEESVDYHNIVASCEGENKKVHCGHNKHNWHDEALFVSPLHENCAAHFVYTYDGKILPCEDSELVPKARETIFQLGLDSEKLNALRRVAWEPILYLEDLTIADIDAYLQACDTPNDQGEFPEYAAAVQSILQVEKRKMLS</sequence>
<comment type="caution">
    <text evidence="1">The sequence shown here is derived from an EMBL/GenBank/DDBJ whole genome shotgun (WGS) entry which is preliminary data.</text>
</comment>
<protein>
    <recommendedName>
        <fullName evidence="3">TIGR02646 family protein</fullName>
    </recommendedName>
</protein>
<dbReference type="InterPro" id="IPR013467">
    <property type="entry name" value="HNH78-like"/>
</dbReference>
<dbReference type="Gene3D" id="1.10.30.50">
    <property type="match status" value="1"/>
</dbReference>
<dbReference type="EMBL" id="JMIR01000022">
    <property type="protein sequence ID" value="KEO82444.1"/>
    <property type="molecule type" value="Genomic_DNA"/>
</dbReference>
<dbReference type="InterPro" id="IPR003615">
    <property type="entry name" value="HNH_nuc"/>
</dbReference>
<dbReference type="RefSeq" id="WP_038090311.1">
    <property type="nucleotide sequence ID" value="NZ_JMIR01000022.1"/>
</dbReference>
<reference evidence="1 2" key="1">
    <citation type="journal article" date="2013" name="Int. J. Syst. Evol. Microbiol.">
        <title>Tumebacillus flagellatus sp. nov., an alpha-amylase/pullulanase-producing bacterium isolated from cassava wastewater.</title>
        <authorList>
            <person name="Wang Q."/>
            <person name="Xie N."/>
            <person name="Qin Y."/>
            <person name="Shen N."/>
            <person name="Zhu J."/>
            <person name="Mi H."/>
            <person name="Huang R."/>
        </authorList>
    </citation>
    <scope>NUCLEOTIDE SEQUENCE [LARGE SCALE GENOMIC DNA]</scope>
    <source>
        <strain evidence="1 2">GST4</strain>
    </source>
</reference>
<organism evidence="1 2">
    <name type="scientific">Tumebacillus flagellatus</name>
    <dbReference type="NCBI Taxonomy" id="1157490"/>
    <lineage>
        <taxon>Bacteria</taxon>
        <taxon>Bacillati</taxon>
        <taxon>Bacillota</taxon>
        <taxon>Bacilli</taxon>
        <taxon>Bacillales</taxon>
        <taxon>Alicyclobacillaceae</taxon>
        <taxon>Tumebacillus</taxon>
    </lineage>
</organism>
<name>A0A074LMT6_9BACL</name>
<keyword evidence="2" id="KW-1185">Reference proteome</keyword>
<evidence type="ECO:0008006" key="3">
    <source>
        <dbReference type="Google" id="ProtNLM"/>
    </source>
</evidence>
<dbReference type="Proteomes" id="UP000027931">
    <property type="component" value="Unassembled WGS sequence"/>
</dbReference>
<dbReference type="CDD" id="cd00085">
    <property type="entry name" value="HNHc"/>
    <property type="match status" value="1"/>
</dbReference>
<dbReference type="STRING" id="1157490.EL26_15305"/>
<evidence type="ECO:0000313" key="2">
    <source>
        <dbReference type="Proteomes" id="UP000027931"/>
    </source>
</evidence>
<accession>A0A074LMT6</accession>
<dbReference type="OrthoDB" id="8617719at2"/>
<proteinExistence type="predicted"/>
<dbReference type="eggNOG" id="COG1403">
    <property type="taxonomic scope" value="Bacteria"/>
</dbReference>
<gene>
    <name evidence="1" type="ORF">EL26_15305</name>
</gene>
<dbReference type="AlphaFoldDB" id="A0A074LMT6"/>